<dbReference type="GO" id="GO:0045814">
    <property type="term" value="P:negative regulation of gene expression, epigenetic"/>
    <property type="evidence" value="ECO:0007669"/>
    <property type="project" value="InterPro"/>
</dbReference>
<dbReference type="CDD" id="cd22569">
    <property type="entry name" value="TASOR_PBD"/>
    <property type="match status" value="1"/>
</dbReference>
<dbReference type="InterPro" id="IPR022188">
    <property type="entry name" value="TASOR_DUF3715"/>
</dbReference>
<feature type="region of interest" description="Disordered" evidence="2">
    <location>
        <begin position="659"/>
        <end position="829"/>
    </location>
</feature>
<protein>
    <submittedName>
        <fullName evidence="6">Protein FAM208A-like</fullName>
    </submittedName>
</protein>
<dbReference type="Pfam" id="PF12509">
    <property type="entry name" value="DUF3715"/>
    <property type="match status" value="1"/>
</dbReference>
<dbReference type="InterPro" id="IPR056243">
    <property type="entry name" value="TASOR_ab_dom"/>
</dbReference>
<feature type="domain" description="TASOR PIN" evidence="5">
    <location>
        <begin position="1176"/>
        <end position="1296"/>
    </location>
</feature>
<feature type="compositionally biased region" description="Polar residues" evidence="2">
    <location>
        <begin position="710"/>
        <end position="723"/>
    </location>
</feature>
<evidence type="ECO:0000259" key="4">
    <source>
        <dbReference type="Pfam" id="PF23314"/>
    </source>
</evidence>
<dbReference type="PANTHER" id="PTHR16207:SF1">
    <property type="entry name" value="PROTEIN TASOR"/>
    <property type="match status" value="1"/>
</dbReference>
<feature type="domain" description="TASOR pseudo-PARP" evidence="3">
    <location>
        <begin position="40"/>
        <end position="182"/>
    </location>
</feature>
<dbReference type="Proteomes" id="UP000034805">
    <property type="component" value="Unassembled WGS sequence"/>
</dbReference>
<dbReference type="InterPro" id="IPR046432">
    <property type="entry name" value="TASOR"/>
</dbReference>
<dbReference type="PANTHER" id="PTHR16207">
    <property type="entry name" value="SET DOMAIN-CONTAINING PROTEIN"/>
    <property type="match status" value="1"/>
</dbReference>
<evidence type="ECO:0000313" key="6">
    <source>
        <dbReference type="EMBL" id="KPP75736.1"/>
    </source>
</evidence>
<accession>A0A0P7UMN7</accession>
<proteinExistence type="inferred from homology"/>
<evidence type="ECO:0000259" key="5">
    <source>
        <dbReference type="Pfam" id="PF24630"/>
    </source>
</evidence>
<dbReference type="GO" id="GO:0097355">
    <property type="term" value="P:protein localization to heterochromatin"/>
    <property type="evidence" value="ECO:0007669"/>
    <property type="project" value="TreeGrafter"/>
</dbReference>
<dbReference type="GO" id="GO:0003682">
    <property type="term" value="F:chromatin binding"/>
    <property type="evidence" value="ECO:0007669"/>
    <property type="project" value="TreeGrafter"/>
</dbReference>
<evidence type="ECO:0000256" key="1">
    <source>
        <dbReference type="ARBA" id="ARBA00008058"/>
    </source>
</evidence>
<dbReference type="InterPro" id="IPR056242">
    <property type="entry name" value="PIN_TASOR"/>
</dbReference>
<feature type="compositionally biased region" description="Polar residues" evidence="2">
    <location>
        <begin position="670"/>
        <end position="686"/>
    </location>
</feature>
<dbReference type="Pfam" id="PF24630">
    <property type="entry name" value="PIN_TASOR"/>
    <property type="match status" value="1"/>
</dbReference>
<feature type="domain" description="TASOR alpha/beta" evidence="4">
    <location>
        <begin position="1078"/>
        <end position="1172"/>
    </location>
</feature>
<evidence type="ECO:0000313" key="7">
    <source>
        <dbReference type="Proteomes" id="UP000034805"/>
    </source>
</evidence>
<sequence>MKILSTSYLQSSSAGAFVYTKAQLVQNELLEKDFAEKRREMKQNGRTDSELLESYGFLLLESYKLQGVCKKGLLVRHARTTTLGDPAKGVYLSRYSDLLQINPFNVDAAGDIIIFKVLKGKVKTISMSRNILDPTPNFDCHVSTNAHKVTSCLSYRAFELTQQYFYEYKFDEIKERPRHVRPHAVVSFIYKGNAALSTHKPMPPLRKSIYTVWTGQLLNQGKVLCHVAIRSFTQLFLPFKLPEQLEMEKAMKLAEVKWRIPIALLSWDTYVDTGKGSQNGLHGSLFEVVDVSKHNSISSLLLMLEKEKMVLVKPLDDQGFLFLLSSKQLTNSNALGVAVAVEDLRPDARNPIIPHLKTFLPALHYALCTLRASHPADPGAEVEREARAYMIGCSNKTHQSFHLAEYKENCKVQKKVYSYSRMNHDVEGSLHSYFYNPKFYQLAVAVAKEIVDVVPPPVCDTSMLDVRASEIRLFSRDGARTRQPQPMNDPGKMKELLKLIHLRKRNVAEEEGERNLVGDCGDRKRKAEDEAVGLVKKYLRTEDNRRESGGGAYIFERRIATREEGHYRDCLSAVMRCMRVYDTDLRLQEPQSTSVPSTQTMLTMLFDTLQQVMAQHSEASNSLHNSGENPELGDETLRTALELGLPVHCDIDLRNWPDVVGPDDLEEQTDGSLSSPDEFSPSNNNELQDDPDLAKVPWKLIPITEPRRTGITSTTGPKQTDTFSPAEPQRTHTAPPVDPKRTDMDPQTEPQHTDMAPPGQLKQTHAAPPVESKRTETVPQTEPKRNPTIPQAKLKQNRTAPPAEPKRADTVLPAEPKRADTASPAKPEQADDIAFEEAKDIESIGKNHLKKAETVPSNNTTNTDELVSQGPSIVDTILNEEFSNFSTEIQKLLKGEQVEYHSEMSMTFPQDLQWQDEVVFSEYVSHYTHPVPVHSYISTLRDHMNQLINCPSDHWEKATVCIPPPSSVCDHASLSAHSPARSVSFPCTSLNCTADTTLPTSEPVHSPPQHAVTTDFYQPLLNCSPDLQSPVVDSSGHTPLNTNVPVPEPMSKSINSVISQIRPDMFNTLLEIMKDVQKNTVKFYVHSMEENSVCSEIKDYLIQLGNAECKPHVFLESKNSLDKLLIIIQNKDIAAHIHTIPLLLYLKKLSSVSFAGVDSLEDVKNHTYNELFVSGGFIVSDEFVLNPDFITQNRLQLLLTFLEEKNCANTHWCWKVHCKTHKKLKELARVNNEALGLLNLLSTYQRRHVVEFLPYHECDCGTRQAPDLECLIKLQAQNVHYRHIIFLTEKEKNAEKRMLDFTEGSSGYARFLLLDHKEIRQHRRLHTTKEDRMDLYRPGVT</sequence>
<evidence type="ECO:0000259" key="3">
    <source>
        <dbReference type="Pfam" id="PF12509"/>
    </source>
</evidence>
<dbReference type="EMBL" id="JARO02001344">
    <property type="protein sequence ID" value="KPP75736.1"/>
    <property type="molecule type" value="Genomic_DNA"/>
</dbReference>
<reference evidence="6 7" key="1">
    <citation type="submission" date="2015-08" db="EMBL/GenBank/DDBJ databases">
        <title>The genome of the Asian arowana (Scleropages formosus).</title>
        <authorList>
            <person name="Tan M.H."/>
            <person name="Gan H.M."/>
            <person name="Croft L.J."/>
            <person name="Austin C.M."/>
        </authorList>
    </citation>
    <scope>NUCLEOTIDE SEQUENCE [LARGE SCALE GENOMIC DNA]</scope>
    <source>
        <strain evidence="6">Aro1</strain>
    </source>
</reference>
<dbReference type="GO" id="GO:0005654">
    <property type="term" value="C:nucleoplasm"/>
    <property type="evidence" value="ECO:0007669"/>
    <property type="project" value="TreeGrafter"/>
</dbReference>
<organism evidence="6 7">
    <name type="scientific">Scleropages formosus</name>
    <name type="common">Asian bonytongue</name>
    <name type="synonym">Osteoglossum formosum</name>
    <dbReference type="NCBI Taxonomy" id="113540"/>
    <lineage>
        <taxon>Eukaryota</taxon>
        <taxon>Metazoa</taxon>
        <taxon>Chordata</taxon>
        <taxon>Craniata</taxon>
        <taxon>Vertebrata</taxon>
        <taxon>Euteleostomi</taxon>
        <taxon>Actinopterygii</taxon>
        <taxon>Neopterygii</taxon>
        <taxon>Teleostei</taxon>
        <taxon>Osteoglossocephala</taxon>
        <taxon>Osteoglossomorpha</taxon>
        <taxon>Osteoglossiformes</taxon>
        <taxon>Osteoglossidae</taxon>
        <taxon>Scleropages</taxon>
    </lineage>
</organism>
<dbReference type="Gene3D" id="3.90.228.10">
    <property type="match status" value="1"/>
</dbReference>
<comment type="similarity">
    <text evidence="1">Belongs to the TASOR family.</text>
</comment>
<dbReference type="Pfam" id="PF23314">
    <property type="entry name" value="TASOR_alpha-beta"/>
    <property type="match status" value="1"/>
</dbReference>
<comment type="caution">
    <text evidence="6">The sequence shown here is derived from an EMBL/GenBank/DDBJ whole genome shotgun (WGS) entry which is preliminary data.</text>
</comment>
<dbReference type="GO" id="GO:0000792">
    <property type="term" value="C:heterochromatin"/>
    <property type="evidence" value="ECO:0007669"/>
    <property type="project" value="TreeGrafter"/>
</dbReference>
<gene>
    <name evidence="6" type="ORF">Z043_104990</name>
</gene>
<feature type="compositionally biased region" description="Basic and acidic residues" evidence="2">
    <location>
        <begin position="804"/>
        <end position="820"/>
    </location>
</feature>
<name>A0A0P7UMN7_SCLFO</name>
<evidence type="ECO:0000256" key="2">
    <source>
        <dbReference type="SAM" id="MobiDB-lite"/>
    </source>
</evidence>